<dbReference type="InParanoid" id="B3SBD9"/>
<gene>
    <name evidence="1" type="ORF">TRIADDRAFT_61580</name>
</gene>
<dbReference type="InterPro" id="IPR016181">
    <property type="entry name" value="Acyl_CoA_acyltransferase"/>
</dbReference>
<dbReference type="RefSeq" id="XP_002117581.1">
    <property type="nucleotide sequence ID" value="XM_002117545.1"/>
</dbReference>
<evidence type="ECO:0000313" key="2">
    <source>
        <dbReference type="Proteomes" id="UP000009022"/>
    </source>
</evidence>
<dbReference type="HOGENOM" id="CLU_1139293_0_0_1"/>
<dbReference type="PANTHER" id="PTHR20905">
    <property type="entry name" value="N-ACETYLTRANSFERASE-RELATED"/>
    <property type="match status" value="1"/>
</dbReference>
<keyword evidence="2" id="KW-1185">Reference proteome</keyword>
<reference evidence="1 2" key="1">
    <citation type="journal article" date="2008" name="Nature">
        <title>The Trichoplax genome and the nature of placozoans.</title>
        <authorList>
            <person name="Srivastava M."/>
            <person name="Begovic E."/>
            <person name="Chapman J."/>
            <person name="Putnam N.H."/>
            <person name="Hellsten U."/>
            <person name="Kawashima T."/>
            <person name="Kuo A."/>
            <person name="Mitros T."/>
            <person name="Salamov A."/>
            <person name="Carpenter M.L."/>
            <person name="Signorovitch A.Y."/>
            <person name="Moreno M.A."/>
            <person name="Kamm K."/>
            <person name="Grimwood J."/>
            <person name="Schmutz J."/>
            <person name="Shapiro H."/>
            <person name="Grigoriev I.V."/>
            <person name="Buss L.W."/>
            <person name="Schierwater B."/>
            <person name="Dellaporta S.L."/>
            <person name="Rokhsar D.S."/>
        </authorList>
    </citation>
    <scope>NUCLEOTIDE SEQUENCE [LARGE SCALE GENOMIC DNA]</scope>
    <source>
        <strain evidence="1 2">Grell-BS-1999</strain>
    </source>
</reference>
<dbReference type="CTD" id="6758794"/>
<evidence type="ECO:0000313" key="1">
    <source>
        <dbReference type="EMBL" id="EDV19991.1"/>
    </source>
</evidence>
<sequence>MFRKDLAWYDQLLRQFRSGNENYLYDFKNKISYHIMEKSDIAEASRISAQCMASNPFYRSISMSADEYLEDSTFSCQESVESRIGCIARNRQGQMIGVHVAYSLSTAINVTHGQESYDRCGSKLVPLLNALVELFKTTPWHQYGGIDRIVYLDEVSVLKSASGKGVGYILPEFALVLAERKGYTHAATIAIHKITKNDLDMLPNWKEINSIEVASITGNDGKERVYESISKNGFRSISLYIGVLNPKKNFGSVPFYSWMLTKIEVFYNSGSISFKVNSDQKLDYSITG</sequence>
<dbReference type="Proteomes" id="UP000009022">
    <property type="component" value="Unassembled WGS sequence"/>
</dbReference>
<accession>B3SBD9</accession>
<protein>
    <recommendedName>
        <fullName evidence="3">N-acetyltransferase domain-containing protein</fullName>
    </recommendedName>
</protein>
<evidence type="ECO:0008006" key="3">
    <source>
        <dbReference type="Google" id="ProtNLM"/>
    </source>
</evidence>
<proteinExistence type="predicted"/>
<dbReference type="PANTHER" id="PTHR20905:SF1">
    <property type="entry name" value="AT07410P-RELATED"/>
    <property type="match status" value="1"/>
</dbReference>
<dbReference type="KEGG" id="tad:TRIADDRAFT_61580"/>
<dbReference type="GeneID" id="6758794"/>
<dbReference type="AlphaFoldDB" id="B3SBD9"/>
<dbReference type="GO" id="GO:0008080">
    <property type="term" value="F:N-acetyltransferase activity"/>
    <property type="evidence" value="ECO:0000318"/>
    <property type="project" value="GO_Central"/>
</dbReference>
<name>B3SBD9_TRIAD</name>
<dbReference type="EMBL" id="DS985264">
    <property type="protein sequence ID" value="EDV19991.1"/>
    <property type="molecule type" value="Genomic_DNA"/>
</dbReference>
<dbReference type="Gene3D" id="3.40.630.30">
    <property type="match status" value="1"/>
</dbReference>
<dbReference type="SUPFAM" id="SSF55729">
    <property type="entry name" value="Acyl-CoA N-acyltransferases (Nat)"/>
    <property type="match status" value="1"/>
</dbReference>
<organism evidence="1 2">
    <name type="scientific">Trichoplax adhaerens</name>
    <name type="common">Trichoplax reptans</name>
    <dbReference type="NCBI Taxonomy" id="10228"/>
    <lineage>
        <taxon>Eukaryota</taxon>
        <taxon>Metazoa</taxon>
        <taxon>Placozoa</taxon>
        <taxon>Uniplacotomia</taxon>
        <taxon>Trichoplacea</taxon>
        <taxon>Trichoplacidae</taxon>
        <taxon>Trichoplax</taxon>
    </lineage>
</organism>
<dbReference type="PhylomeDB" id="B3SBD9"/>
<dbReference type="FunFam" id="3.40.630.30:FF:000100">
    <property type="entry name" value="Predicted protein"/>
    <property type="match status" value="1"/>
</dbReference>